<comment type="similarity">
    <text evidence="2">Belongs to the pseudouridine synthase RluA family.</text>
</comment>
<dbReference type="PANTHER" id="PTHR21600:SF83">
    <property type="entry name" value="PSEUDOURIDYLATE SYNTHASE RPUSD4, MITOCHONDRIAL"/>
    <property type="match status" value="1"/>
</dbReference>
<dbReference type="PANTHER" id="PTHR21600">
    <property type="entry name" value="MITOCHONDRIAL RNA PSEUDOURIDINE SYNTHASE"/>
    <property type="match status" value="1"/>
</dbReference>
<reference evidence="7 8" key="1">
    <citation type="submission" date="2020-08" db="EMBL/GenBank/DDBJ databases">
        <title>Genome public.</title>
        <authorList>
            <person name="Liu C."/>
            <person name="Sun Q."/>
        </authorList>
    </citation>
    <scope>NUCLEOTIDE SEQUENCE [LARGE SCALE GENOMIC DNA]</scope>
    <source>
        <strain evidence="7 8">NSJ-13</strain>
    </source>
</reference>
<dbReference type="InterPro" id="IPR020103">
    <property type="entry name" value="PsdUridine_synth_cat_dom_sf"/>
</dbReference>
<protein>
    <recommendedName>
        <fullName evidence="4">RNA pseudouridylate synthase</fullName>
    </recommendedName>
    <alternativeName>
        <fullName evidence="5">RNA-uridine isomerase</fullName>
    </alternativeName>
</protein>
<gene>
    <name evidence="7" type="ORF">H8S40_02470</name>
</gene>
<name>A0ABR7G4T5_9FIRM</name>
<dbReference type="InterPro" id="IPR006145">
    <property type="entry name" value="PsdUridine_synth_RsuA/RluA"/>
</dbReference>
<dbReference type="PROSITE" id="PS01129">
    <property type="entry name" value="PSI_RLU"/>
    <property type="match status" value="1"/>
</dbReference>
<evidence type="ECO:0000256" key="4">
    <source>
        <dbReference type="ARBA" id="ARBA00031870"/>
    </source>
</evidence>
<organism evidence="7 8">
    <name type="scientific">Ruminococcus hominis</name>
    <dbReference type="NCBI Taxonomy" id="2763065"/>
    <lineage>
        <taxon>Bacteria</taxon>
        <taxon>Bacillati</taxon>
        <taxon>Bacillota</taxon>
        <taxon>Clostridia</taxon>
        <taxon>Eubacteriales</taxon>
        <taxon>Oscillospiraceae</taxon>
        <taxon>Ruminococcus</taxon>
    </lineage>
</organism>
<dbReference type="InterPro" id="IPR050188">
    <property type="entry name" value="RluA_PseudoU_synthase"/>
</dbReference>
<keyword evidence="8" id="KW-1185">Reference proteome</keyword>
<dbReference type="InterPro" id="IPR006224">
    <property type="entry name" value="PsdUridine_synth_RluA-like_CS"/>
</dbReference>
<evidence type="ECO:0000256" key="3">
    <source>
        <dbReference type="ARBA" id="ARBA00023235"/>
    </source>
</evidence>
<evidence type="ECO:0000256" key="1">
    <source>
        <dbReference type="ARBA" id="ARBA00000073"/>
    </source>
</evidence>
<keyword evidence="3" id="KW-0413">Isomerase</keyword>
<dbReference type="RefSeq" id="WP_186864467.1">
    <property type="nucleotide sequence ID" value="NZ_JACOPE010000001.1"/>
</dbReference>
<comment type="catalytic activity">
    <reaction evidence="1">
        <text>a uridine in RNA = a pseudouridine in RNA</text>
        <dbReference type="Rhea" id="RHEA:48348"/>
        <dbReference type="Rhea" id="RHEA-COMP:12068"/>
        <dbReference type="Rhea" id="RHEA-COMP:12069"/>
        <dbReference type="ChEBI" id="CHEBI:65314"/>
        <dbReference type="ChEBI" id="CHEBI:65315"/>
    </reaction>
</comment>
<dbReference type="Pfam" id="PF00849">
    <property type="entry name" value="PseudoU_synth_2"/>
    <property type="match status" value="1"/>
</dbReference>
<dbReference type="Gene3D" id="3.30.2350.10">
    <property type="entry name" value="Pseudouridine synthase"/>
    <property type="match status" value="1"/>
</dbReference>
<evidence type="ECO:0000313" key="8">
    <source>
        <dbReference type="Proteomes" id="UP000631576"/>
    </source>
</evidence>
<evidence type="ECO:0000259" key="6">
    <source>
        <dbReference type="Pfam" id="PF00849"/>
    </source>
</evidence>
<dbReference type="SUPFAM" id="SSF55120">
    <property type="entry name" value="Pseudouridine synthase"/>
    <property type="match status" value="1"/>
</dbReference>
<dbReference type="EMBL" id="JACOPE010000001">
    <property type="protein sequence ID" value="MBC5682453.1"/>
    <property type="molecule type" value="Genomic_DNA"/>
</dbReference>
<proteinExistence type="inferred from homology"/>
<sequence length="222" mass="24830">MKPEIIYEDSELIVCVKPAGIATQSKRIGSPDMVSILKNHIAHNTKSKQPPYLAVIHRLDQPVTGLLVFAKTPFAAKELNHQLQSEGFGKYYRTWLSGHLPADEGDCIDYLVKNGRTNTSSVCKPDTPGAKKAELHYNVLQQKDAFTLAEITLKTGRHHQIRVQMSHLGCPIIGDRKYGTAEDPSSGFRGLQLFACRLTLKHPSTHKHLEFLLPETYYAVNL</sequence>
<dbReference type="CDD" id="cd02869">
    <property type="entry name" value="PseudoU_synth_RluA_like"/>
    <property type="match status" value="1"/>
</dbReference>
<evidence type="ECO:0000256" key="2">
    <source>
        <dbReference type="ARBA" id="ARBA00010876"/>
    </source>
</evidence>
<feature type="domain" description="Pseudouridine synthase RsuA/RluA-like" evidence="6">
    <location>
        <begin position="12"/>
        <end position="167"/>
    </location>
</feature>
<dbReference type="Proteomes" id="UP000631576">
    <property type="component" value="Unassembled WGS sequence"/>
</dbReference>
<accession>A0ABR7G4T5</accession>
<evidence type="ECO:0000256" key="5">
    <source>
        <dbReference type="ARBA" id="ARBA00033164"/>
    </source>
</evidence>
<comment type="caution">
    <text evidence="7">The sequence shown here is derived from an EMBL/GenBank/DDBJ whole genome shotgun (WGS) entry which is preliminary data.</text>
</comment>
<evidence type="ECO:0000313" key="7">
    <source>
        <dbReference type="EMBL" id="MBC5682453.1"/>
    </source>
</evidence>